<evidence type="ECO:0008006" key="3">
    <source>
        <dbReference type="Google" id="ProtNLM"/>
    </source>
</evidence>
<organism evidence="1 2">
    <name type="scientific">Veillonella parvula</name>
    <name type="common">Staphylococcus parvulus</name>
    <dbReference type="NCBI Taxonomy" id="29466"/>
    <lineage>
        <taxon>Bacteria</taxon>
        <taxon>Bacillati</taxon>
        <taxon>Bacillota</taxon>
        <taxon>Negativicutes</taxon>
        <taxon>Veillonellales</taxon>
        <taxon>Veillonellaceae</taxon>
        <taxon>Veillonella</taxon>
    </lineage>
</organism>
<accession>A0A942WVN7</accession>
<gene>
    <name evidence="1" type="ORF">KHZ90_08465</name>
</gene>
<sequence>MERGFWEKRAWQRWLEVKKLYYDDYAEVEVCLEKAYEVLGFIEENNIELTKAHNFSINVELAQFLIEGKFIIEAKEHLKIAKQHIVTEYNRSYLDWKMAELYIEVGNKEEALRLYMSSLEYYKNIKEYENNNQYRNELAIKHQIAKYFKIYKYVKEIILKYIDLYKQGIECANPVRDTYMTFKELATENNDYMFLHKVNKELNELKIAL</sequence>
<dbReference type="EMBL" id="JAGZMU010000005">
    <property type="protein sequence ID" value="MBS4893794.1"/>
    <property type="molecule type" value="Genomic_DNA"/>
</dbReference>
<protein>
    <recommendedName>
        <fullName evidence="3">Tetratricopeptide repeat protein</fullName>
    </recommendedName>
</protein>
<comment type="caution">
    <text evidence="1">The sequence shown here is derived from an EMBL/GenBank/DDBJ whole genome shotgun (WGS) entry which is preliminary data.</text>
</comment>
<reference evidence="1" key="1">
    <citation type="submission" date="2021-02" db="EMBL/GenBank/DDBJ databases">
        <title>Infant gut strain persistence is associated with maternal origin, phylogeny, and functional potential including surface adhesion and iron acquisition.</title>
        <authorList>
            <person name="Lou Y.C."/>
        </authorList>
    </citation>
    <scope>NUCLEOTIDE SEQUENCE</scope>
    <source>
        <strain evidence="1">L3_108_031G1_dasL3_108_031G1_concoct_20</strain>
    </source>
</reference>
<dbReference type="RefSeq" id="WP_278468115.1">
    <property type="nucleotide sequence ID" value="NZ_JAGZMU010000005.1"/>
</dbReference>
<proteinExistence type="predicted"/>
<dbReference type="AlphaFoldDB" id="A0A942WVN7"/>
<name>A0A942WVN7_VEIPA</name>
<evidence type="ECO:0000313" key="1">
    <source>
        <dbReference type="EMBL" id="MBS4893794.1"/>
    </source>
</evidence>
<dbReference type="Proteomes" id="UP000778864">
    <property type="component" value="Unassembled WGS sequence"/>
</dbReference>
<evidence type="ECO:0000313" key="2">
    <source>
        <dbReference type="Proteomes" id="UP000778864"/>
    </source>
</evidence>